<organism evidence="2 3">
    <name type="scientific">Youxingia wuxianensis</name>
    <dbReference type="NCBI Taxonomy" id="2763678"/>
    <lineage>
        <taxon>Bacteria</taxon>
        <taxon>Bacillati</taxon>
        <taxon>Bacillota</taxon>
        <taxon>Clostridia</taxon>
        <taxon>Eubacteriales</taxon>
        <taxon>Oscillospiraceae</taxon>
        <taxon>Youxingia</taxon>
    </lineage>
</organism>
<evidence type="ECO:0000313" key="3">
    <source>
        <dbReference type="Proteomes" id="UP000623678"/>
    </source>
</evidence>
<dbReference type="Proteomes" id="UP000623678">
    <property type="component" value="Unassembled WGS sequence"/>
</dbReference>
<keyword evidence="3" id="KW-1185">Reference proteome</keyword>
<dbReference type="EMBL" id="JACRTD010000005">
    <property type="protein sequence ID" value="MBC8585502.1"/>
    <property type="molecule type" value="Genomic_DNA"/>
</dbReference>
<name>A0A926ERX6_9FIRM</name>
<gene>
    <name evidence="2" type="ORF">H8705_07895</name>
</gene>
<reference evidence="2" key="1">
    <citation type="submission" date="2020-08" db="EMBL/GenBank/DDBJ databases">
        <title>Genome public.</title>
        <authorList>
            <person name="Liu C."/>
            <person name="Sun Q."/>
        </authorList>
    </citation>
    <scope>NUCLEOTIDE SEQUENCE</scope>
    <source>
        <strain evidence="2">NSJ-64</strain>
    </source>
</reference>
<feature type="domain" description="Ribosomal protein eL8/eL30/eS12/Gadd45" evidence="1">
    <location>
        <begin position="7"/>
        <end position="89"/>
    </location>
</feature>
<dbReference type="InterPro" id="IPR004038">
    <property type="entry name" value="Ribosomal_eL8/eL30/eS12/Gad45"/>
</dbReference>
<comment type="caution">
    <text evidence="2">The sequence shown here is derived from an EMBL/GenBank/DDBJ whole genome shotgun (WGS) entry which is preliminary data.</text>
</comment>
<dbReference type="RefSeq" id="WP_262395289.1">
    <property type="nucleotide sequence ID" value="NZ_JACRTD010000005.1"/>
</dbReference>
<dbReference type="InterPro" id="IPR029064">
    <property type="entry name" value="Ribosomal_eL30-like_sf"/>
</dbReference>
<accession>A0A926ERX6</accession>
<proteinExistence type="predicted"/>
<evidence type="ECO:0000313" key="2">
    <source>
        <dbReference type="EMBL" id="MBC8585502.1"/>
    </source>
</evidence>
<dbReference type="SUPFAM" id="SSF55315">
    <property type="entry name" value="L30e-like"/>
    <property type="match status" value="1"/>
</dbReference>
<dbReference type="Gene3D" id="3.30.1330.30">
    <property type="match status" value="1"/>
</dbReference>
<dbReference type="AlphaFoldDB" id="A0A926ERX6"/>
<dbReference type="Pfam" id="PF01248">
    <property type="entry name" value="Ribosomal_L7Ae"/>
    <property type="match status" value="1"/>
</dbReference>
<protein>
    <submittedName>
        <fullName evidence="2">Ribosomal L7Ae/L30e/S12e/Gadd45 family protein</fullName>
    </submittedName>
</protein>
<sequence length="111" mass="12454">MNSKLISAISLCRKAGKLKMGFDVVKEEVKYGNADVVLLCSDLSERSQQQMQYICQENQVPVARLPVTMEELWSVAGRKCGIFAVEDRGFCKMICSLCSPEDNPQDSKMKK</sequence>
<evidence type="ECO:0000259" key="1">
    <source>
        <dbReference type="Pfam" id="PF01248"/>
    </source>
</evidence>